<gene>
    <name evidence="1" type="ORF">LC0644_0722</name>
</gene>
<evidence type="ECO:0000313" key="1">
    <source>
        <dbReference type="EMBL" id="GAN36133.1"/>
    </source>
</evidence>
<evidence type="ECO:0000313" key="2">
    <source>
        <dbReference type="Proteomes" id="UP000032552"/>
    </source>
</evidence>
<accession>A0A0C9QBT6</accession>
<name>A0A0C9QBT6_LACPA</name>
<sequence length="78" mass="9237">MTIHHHYEGGFEMVKQNETRRVMITLSDQAITKLDQLVAEKQRELNQNPELAKYNLRVNKSNILEAMLSKNRTLKRRD</sequence>
<dbReference type="EMBL" id="BAYM01000047">
    <property type="protein sequence ID" value="GAN36133.1"/>
    <property type="molecule type" value="Genomic_DNA"/>
</dbReference>
<dbReference type="Proteomes" id="UP000032552">
    <property type="component" value="Unassembled WGS sequence"/>
</dbReference>
<reference evidence="2" key="1">
    <citation type="submission" date="2014-05" db="EMBL/GenBank/DDBJ databases">
        <title>Whole genome sequencing of Lactobacillus casei NRIC0644.</title>
        <authorList>
            <person name="Atarashi H."/>
            <person name="Yoshida Y."/>
            <person name="Fujimura S."/>
            <person name="Tanaka N."/>
            <person name="Shiwa Y."/>
            <person name="Yoshikawa H."/>
            <person name="Okada S."/>
            <person name="Nakagawa J."/>
        </authorList>
    </citation>
    <scope>NUCLEOTIDE SEQUENCE [LARGE SCALE GENOMIC DNA]</scope>
    <source>
        <strain evidence="2">NRIC0644</strain>
    </source>
</reference>
<dbReference type="AlphaFoldDB" id="A0A0C9QBT6"/>
<organism evidence="1 2">
    <name type="scientific">Lacticaseibacillus paracasei NRIC 0644</name>
    <dbReference type="NCBI Taxonomy" id="1435038"/>
    <lineage>
        <taxon>Bacteria</taxon>
        <taxon>Bacillati</taxon>
        <taxon>Bacillota</taxon>
        <taxon>Bacilli</taxon>
        <taxon>Lactobacillales</taxon>
        <taxon>Lactobacillaceae</taxon>
        <taxon>Lacticaseibacillus</taxon>
    </lineage>
</organism>
<comment type="caution">
    <text evidence="1">The sequence shown here is derived from an EMBL/GenBank/DDBJ whole genome shotgun (WGS) entry which is preliminary data.</text>
</comment>
<protein>
    <submittedName>
        <fullName evidence="1">Replication protein A2</fullName>
    </submittedName>
</protein>
<proteinExistence type="predicted"/>